<sequence>MHTVKHKIDLRNLCLEDCRELRTLMRCVDSALWKEDQIKELFTVFPEGQLVIMDDGKIVVAALSIIVNLSDFNINHIYTEITRSYNFSLHNLKGDVLYGIEVFINPEYRGLKLVQRLYSAFKELCETLNLKSIVSVGRIPNYNKDSRKYASKKYIEMVRMKELYDPVLSFQLNNDFQIKKIMKGYLEGDIVSEEYTVLMEWNNIYYEETPNVMNAKKSVVRLGLIQWQIHPLKDLEALFEQAKFFIDTVSGYGSDFILFTTHLMADYNQLLESNAIRELAKYSNQVREKFQEFAISYNINIIAGSIPFL</sequence>
<evidence type="ECO:0000259" key="1">
    <source>
        <dbReference type="Pfam" id="PF00583"/>
    </source>
</evidence>
<comment type="caution">
    <text evidence="2">The sequence shown here is derived from an EMBL/GenBank/DDBJ whole genome shotgun (WGS) entry which is preliminary data.</text>
</comment>
<gene>
    <name evidence="2" type="ORF">NBRC110019_05180</name>
</gene>
<dbReference type="Proteomes" id="UP001143545">
    <property type="component" value="Unassembled WGS sequence"/>
</dbReference>
<reference evidence="2" key="1">
    <citation type="submission" date="2022-07" db="EMBL/GenBank/DDBJ databases">
        <title>Taxonomy of Novel Oxalotrophic and Methylotrophic Bacteria.</title>
        <authorList>
            <person name="Sahin N."/>
            <person name="Tani A."/>
        </authorList>
    </citation>
    <scope>NUCLEOTIDE SEQUENCE</scope>
    <source>
        <strain evidence="2">AM327</strain>
    </source>
</reference>
<dbReference type="AlphaFoldDB" id="A0A9W6B545"/>
<evidence type="ECO:0000313" key="3">
    <source>
        <dbReference type="Proteomes" id="UP001143545"/>
    </source>
</evidence>
<dbReference type="SUPFAM" id="SSF55729">
    <property type="entry name" value="Acyl-CoA N-acyltransferases (Nat)"/>
    <property type="match status" value="1"/>
</dbReference>
<feature type="domain" description="N-acetyltransferase" evidence="1">
    <location>
        <begin position="32"/>
        <end position="150"/>
    </location>
</feature>
<keyword evidence="3" id="KW-1185">Reference proteome</keyword>
<dbReference type="InterPro" id="IPR016181">
    <property type="entry name" value="Acyl_CoA_acyltransferase"/>
</dbReference>
<proteinExistence type="predicted"/>
<dbReference type="SUPFAM" id="SSF56317">
    <property type="entry name" value="Carbon-nitrogen hydrolase"/>
    <property type="match status" value="1"/>
</dbReference>
<accession>A0A9W6B545</accession>
<dbReference type="EMBL" id="BRVP01000003">
    <property type="protein sequence ID" value="GLB51479.1"/>
    <property type="molecule type" value="Genomic_DNA"/>
</dbReference>
<organism evidence="2 3">
    <name type="scientific">Neptunitalea chrysea</name>
    <dbReference type="NCBI Taxonomy" id="1647581"/>
    <lineage>
        <taxon>Bacteria</taxon>
        <taxon>Pseudomonadati</taxon>
        <taxon>Bacteroidota</taxon>
        <taxon>Flavobacteriia</taxon>
        <taxon>Flavobacteriales</taxon>
        <taxon>Flavobacteriaceae</taxon>
        <taxon>Neptunitalea</taxon>
    </lineage>
</organism>
<dbReference type="Gene3D" id="3.40.630.30">
    <property type="match status" value="1"/>
</dbReference>
<protein>
    <recommendedName>
        <fullName evidence="1">N-acetyltransferase domain-containing protein</fullName>
    </recommendedName>
</protein>
<dbReference type="InterPro" id="IPR000182">
    <property type="entry name" value="GNAT_dom"/>
</dbReference>
<dbReference type="GO" id="GO:0016747">
    <property type="term" value="F:acyltransferase activity, transferring groups other than amino-acyl groups"/>
    <property type="evidence" value="ECO:0007669"/>
    <property type="project" value="InterPro"/>
</dbReference>
<dbReference type="InterPro" id="IPR036526">
    <property type="entry name" value="C-N_Hydrolase_sf"/>
</dbReference>
<evidence type="ECO:0000313" key="2">
    <source>
        <dbReference type="EMBL" id="GLB51479.1"/>
    </source>
</evidence>
<name>A0A9W6B545_9FLAO</name>
<dbReference type="Pfam" id="PF00583">
    <property type="entry name" value="Acetyltransf_1"/>
    <property type="match status" value="1"/>
</dbReference>